<name>A0A1G1VBI9_9BACT</name>
<proteinExistence type="predicted"/>
<protein>
    <submittedName>
        <fullName evidence="1">Uncharacterized protein</fullName>
    </submittedName>
</protein>
<gene>
    <name evidence="1" type="ORF">A3A77_02915</name>
</gene>
<accession>A0A1G1VBI9</accession>
<reference evidence="1 2" key="1">
    <citation type="journal article" date="2016" name="Nat. Commun.">
        <title>Thousands of microbial genomes shed light on interconnected biogeochemical processes in an aquifer system.</title>
        <authorList>
            <person name="Anantharaman K."/>
            <person name="Brown C.T."/>
            <person name="Hug L.A."/>
            <person name="Sharon I."/>
            <person name="Castelle C.J."/>
            <person name="Probst A.J."/>
            <person name="Thomas B.C."/>
            <person name="Singh A."/>
            <person name="Wilkins M.J."/>
            <person name="Karaoz U."/>
            <person name="Brodie E.L."/>
            <person name="Williams K.H."/>
            <person name="Hubbard S.S."/>
            <person name="Banfield J.F."/>
        </authorList>
    </citation>
    <scope>NUCLEOTIDE SEQUENCE [LARGE SCALE GENOMIC DNA]</scope>
</reference>
<evidence type="ECO:0000313" key="2">
    <source>
        <dbReference type="Proteomes" id="UP000178659"/>
    </source>
</evidence>
<sequence length="91" mass="10554">MLTGDWIYHLATITVIPKAEGSRWRKHELKEVWKGTKPDHELEIAFPVNHPHQPLDAGGSIEYFFERTRDNGKTWHLCPDPRVVVELAIAR</sequence>
<dbReference type="AlphaFoldDB" id="A0A1G1VBI9"/>
<organism evidence="1 2">
    <name type="scientific">Candidatus Blackburnbacteria bacterium RIFCSPLOWO2_01_FULL_40_20</name>
    <dbReference type="NCBI Taxonomy" id="1797519"/>
    <lineage>
        <taxon>Bacteria</taxon>
        <taxon>Candidatus Blackburniibacteriota</taxon>
    </lineage>
</organism>
<comment type="caution">
    <text evidence="1">The sequence shown here is derived from an EMBL/GenBank/DDBJ whole genome shotgun (WGS) entry which is preliminary data.</text>
</comment>
<dbReference type="Proteomes" id="UP000178659">
    <property type="component" value="Unassembled WGS sequence"/>
</dbReference>
<dbReference type="EMBL" id="MHCC01000024">
    <property type="protein sequence ID" value="OGY12803.1"/>
    <property type="molecule type" value="Genomic_DNA"/>
</dbReference>
<evidence type="ECO:0000313" key="1">
    <source>
        <dbReference type="EMBL" id="OGY12803.1"/>
    </source>
</evidence>